<keyword evidence="1" id="KW-0472">Membrane</keyword>
<evidence type="ECO:0000256" key="1">
    <source>
        <dbReference type="SAM" id="Phobius"/>
    </source>
</evidence>
<reference evidence="2" key="2">
    <citation type="journal article" date="2015" name="Data Brief">
        <title>Shoot transcriptome of the giant reed, Arundo donax.</title>
        <authorList>
            <person name="Barrero R.A."/>
            <person name="Guerrero F.D."/>
            <person name="Moolhuijzen P."/>
            <person name="Goolsby J.A."/>
            <person name="Tidwell J."/>
            <person name="Bellgard S.E."/>
            <person name="Bellgard M.I."/>
        </authorList>
    </citation>
    <scope>NUCLEOTIDE SEQUENCE</scope>
    <source>
        <tissue evidence="2">Shoot tissue taken approximately 20 cm above the soil surface</tissue>
    </source>
</reference>
<name>A0A0A8YGD7_ARUDO</name>
<reference evidence="2" key="1">
    <citation type="submission" date="2014-09" db="EMBL/GenBank/DDBJ databases">
        <authorList>
            <person name="Magalhaes I.L.F."/>
            <person name="Oliveira U."/>
            <person name="Santos F.R."/>
            <person name="Vidigal T.H.D.A."/>
            <person name="Brescovit A.D."/>
            <person name="Santos A.J."/>
        </authorList>
    </citation>
    <scope>NUCLEOTIDE SEQUENCE</scope>
    <source>
        <tissue evidence="2">Shoot tissue taken approximately 20 cm above the soil surface</tissue>
    </source>
</reference>
<keyword evidence="1" id="KW-1133">Transmembrane helix</keyword>
<proteinExistence type="predicted"/>
<accession>A0A0A8YGD7</accession>
<keyword evidence="1" id="KW-0812">Transmembrane</keyword>
<feature type="transmembrane region" description="Helical" evidence="1">
    <location>
        <begin position="41"/>
        <end position="62"/>
    </location>
</feature>
<protein>
    <submittedName>
        <fullName evidence="2">Uncharacterized protein</fullName>
    </submittedName>
</protein>
<organism evidence="2">
    <name type="scientific">Arundo donax</name>
    <name type="common">Giant reed</name>
    <name type="synonym">Donax arundinaceus</name>
    <dbReference type="NCBI Taxonomy" id="35708"/>
    <lineage>
        <taxon>Eukaryota</taxon>
        <taxon>Viridiplantae</taxon>
        <taxon>Streptophyta</taxon>
        <taxon>Embryophyta</taxon>
        <taxon>Tracheophyta</taxon>
        <taxon>Spermatophyta</taxon>
        <taxon>Magnoliopsida</taxon>
        <taxon>Liliopsida</taxon>
        <taxon>Poales</taxon>
        <taxon>Poaceae</taxon>
        <taxon>PACMAD clade</taxon>
        <taxon>Arundinoideae</taxon>
        <taxon>Arundineae</taxon>
        <taxon>Arundo</taxon>
    </lineage>
</organism>
<dbReference type="AlphaFoldDB" id="A0A0A8YGD7"/>
<sequence>MPNVAHFCIWYVHLNNITLPFSVSSYLFVKRTTTLFIAESMFWTLVMTTIALTTRLLVIGLYPDQIPCSKI</sequence>
<dbReference type="EMBL" id="GBRH01272536">
    <property type="protein sequence ID" value="JAD25359.1"/>
    <property type="molecule type" value="Transcribed_RNA"/>
</dbReference>
<feature type="transmembrane region" description="Helical" evidence="1">
    <location>
        <begin position="7"/>
        <end position="29"/>
    </location>
</feature>
<evidence type="ECO:0000313" key="2">
    <source>
        <dbReference type="EMBL" id="JAD25359.1"/>
    </source>
</evidence>